<dbReference type="Proteomes" id="UP000198418">
    <property type="component" value="Unassembled WGS sequence"/>
</dbReference>
<accession>A0A212RBF9</accession>
<name>A0A212RBF9_RHOAC</name>
<organism evidence="1 2">
    <name type="scientific">Rhodoblastus acidophilus</name>
    <name type="common">Rhodopseudomonas acidophila</name>
    <dbReference type="NCBI Taxonomy" id="1074"/>
    <lineage>
        <taxon>Bacteria</taxon>
        <taxon>Pseudomonadati</taxon>
        <taxon>Pseudomonadota</taxon>
        <taxon>Alphaproteobacteria</taxon>
        <taxon>Hyphomicrobiales</taxon>
        <taxon>Rhodoblastaceae</taxon>
        <taxon>Rhodoblastus</taxon>
    </lineage>
</organism>
<dbReference type="RefSeq" id="WP_088520359.1">
    <property type="nucleotide sequence ID" value="NZ_FYDG01000003.1"/>
</dbReference>
<evidence type="ECO:0000313" key="2">
    <source>
        <dbReference type="Proteomes" id="UP000198418"/>
    </source>
</evidence>
<protein>
    <submittedName>
        <fullName evidence="1">Uncharacterized protein</fullName>
    </submittedName>
</protein>
<keyword evidence="2" id="KW-1185">Reference proteome</keyword>
<reference evidence="2" key="1">
    <citation type="submission" date="2017-06" db="EMBL/GenBank/DDBJ databases">
        <authorList>
            <person name="Varghese N."/>
            <person name="Submissions S."/>
        </authorList>
    </citation>
    <scope>NUCLEOTIDE SEQUENCE [LARGE SCALE GENOMIC DNA]</scope>
    <source>
        <strain evidence="2">DSM 137</strain>
    </source>
</reference>
<dbReference type="AlphaFoldDB" id="A0A212RBF9"/>
<proteinExistence type="predicted"/>
<gene>
    <name evidence="1" type="ORF">SAMN06265338_103242</name>
</gene>
<evidence type="ECO:0000313" key="1">
    <source>
        <dbReference type="EMBL" id="SNB69552.1"/>
    </source>
</evidence>
<dbReference type="OrthoDB" id="8449553at2"/>
<dbReference type="EMBL" id="FYDG01000003">
    <property type="protein sequence ID" value="SNB69552.1"/>
    <property type="molecule type" value="Genomic_DNA"/>
</dbReference>
<sequence>MADLTDQQFFNLLLADIAMAGAIQAVQGAFVAPDDYQPGLIRTGWIAAHADAMLQRRVFALANAGLASLQGVDAAQLVRAAETYGVPIDAALAEKIEVFFTGKRQAVLRYRS</sequence>